<keyword evidence="18" id="KW-1185">Reference proteome</keyword>
<evidence type="ECO:0000259" key="16">
    <source>
        <dbReference type="PROSITE" id="PS50893"/>
    </source>
</evidence>
<evidence type="ECO:0000313" key="18">
    <source>
        <dbReference type="Proteomes" id="UP001197626"/>
    </source>
</evidence>
<evidence type="ECO:0000256" key="1">
    <source>
        <dbReference type="ARBA" id="ARBA00004202"/>
    </source>
</evidence>
<organism evidence="17 18">
    <name type="scientific">Staphylococcus ratti</name>
    <dbReference type="NCBI Taxonomy" id="2892440"/>
    <lineage>
        <taxon>Bacteria</taxon>
        <taxon>Bacillati</taxon>
        <taxon>Bacillota</taxon>
        <taxon>Bacilli</taxon>
        <taxon>Bacillales</taxon>
        <taxon>Staphylococcaceae</taxon>
        <taxon>Staphylococcus</taxon>
    </lineage>
</organism>
<proteinExistence type="inferred from homology"/>
<dbReference type="GO" id="GO:0005524">
    <property type="term" value="F:ATP binding"/>
    <property type="evidence" value="ECO:0007669"/>
    <property type="project" value="UniProtKB-KW"/>
</dbReference>
<dbReference type="SMART" id="SM00382">
    <property type="entry name" value="AAA"/>
    <property type="match status" value="1"/>
</dbReference>
<dbReference type="InterPro" id="IPR050388">
    <property type="entry name" value="ABC_Ni/Peptide_Import"/>
</dbReference>
<keyword evidence="6" id="KW-0547">Nucleotide-binding</keyword>
<evidence type="ECO:0000256" key="8">
    <source>
        <dbReference type="ARBA" id="ARBA00022967"/>
    </source>
</evidence>
<evidence type="ECO:0000256" key="12">
    <source>
        <dbReference type="ARBA" id="ARBA00038669"/>
    </source>
</evidence>
<sequence length="248" mass="28152">MNDIHLEVEQLTVTQSSRTYIHSVNLTLLKHEITALIGPSGSGKTLLTKALLQQLPKTMRMSCNALQYEGEVVTQMTSLLGKRIGYMNQDYMHSFNEHTPLDQQLLQLYRYHFPVSKTEAQQQIQKALGWVGLEDLNLKKRYRFMLSGGQLQRLVIASVMMLEPKLIIADEPTASLDVVNGARMIKLLKHIVDEHGVTLFIITHDLSHVSRICDELYVMDQGRIVASGTFDTFDAQHPHPIVAQLFKQ</sequence>
<keyword evidence="9" id="KW-0406">Ion transport</keyword>
<evidence type="ECO:0000256" key="14">
    <source>
        <dbReference type="ARBA" id="ARBA00044143"/>
    </source>
</evidence>
<dbReference type="InterPro" id="IPR027417">
    <property type="entry name" value="P-loop_NTPase"/>
</dbReference>
<dbReference type="EMBL" id="CP086654">
    <property type="protein sequence ID" value="UEX90353.1"/>
    <property type="molecule type" value="Genomic_DNA"/>
</dbReference>
<evidence type="ECO:0000313" key="17">
    <source>
        <dbReference type="EMBL" id="UEX90353.1"/>
    </source>
</evidence>
<dbReference type="PROSITE" id="PS00211">
    <property type="entry name" value="ABC_TRANSPORTER_1"/>
    <property type="match status" value="1"/>
</dbReference>
<name>A0ABY3PDH6_9STAP</name>
<dbReference type="PANTHER" id="PTHR43297:SF13">
    <property type="entry name" value="NICKEL ABC TRANSPORTER, ATP-BINDING PROTEIN"/>
    <property type="match status" value="1"/>
</dbReference>
<keyword evidence="8" id="KW-1278">Translocase</keyword>
<reference evidence="17 18" key="1">
    <citation type="journal article" date="2022" name="Pathogens">
        <title>Staphylococcus ratti sp. nov. Isolated from a Lab Rat.</title>
        <authorList>
            <person name="Kovarovic V."/>
            <person name="Sedlacek I."/>
            <person name="Petras P."/>
            <person name="Kralova S."/>
            <person name="Maslanova I."/>
            <person name="Svec P."/>
            <person name="Neumann-Schaal M."/>
            <person name="Botka T."/>
            <person name="Gelbicova T."/>
            <person name="Stankova E."/>
            <person name="Doskar J."/>
            <person name="Pantucek R."/>
        </authorList>
    </citation>
    <scope>NUCLEOTIDE SEQUENCE [LARGE SCALE GENOMIC DNA]</scope>
    <source>
        <strain evidence="17 18">CCM 9025</strain>
    </source>
</reference>
<keyword evidence="4" id="KW-1003">Cell membrane</keyword>
<dbReference type="Gene3D" id="3.40.50.300">
    <property type="entry name" value="P-loop containing nucleotide triphosphate hydrolases"/>
    <property type="match status" value="1"/>
</dbReference>
<dbReference type="SUPFAM" id="SSF52540">
    <property type="entry name" value="P-loop containing nucleoside triphosphate hydrolases"/>
    <property type="match status" value="1"/>
</dbReference>
<feature type="domain" description="ABC transporter" evidence="16">
    <location>
        <begin position="6"/>
        <end position="246"/>
    </location>
</feature>
<keyword evidence="11" id="KW-0472">Membrane</keyword>
<evidence type="ECO:0000256" key="7">
    <source>
        <dbReference type="ARBA" id="ARBA00022840"/>
    </source>
</evidence>
<dbReference type="EC" id="7.2.2.11" evidence="13"/>
<accession>A0ABY3PDH6</accession>
<evidence type="ECO:0000256" key="5">
    <source>
        <dbReference type="ARBA" id="ARBA00022596"/>
    </source>
</evidence>
<evidence type="ECO:0000256" key="9">
    <source>
        <dbReference type="ARBA" id="ARBA00023065"/>
    </source>
</evidence>
<evidence type="ECO:0000256" key="2">
    <source>
        <dbReference type="ARBA" id="ARBA00005417"/>
    </source>
</evidence>
<evidence type="ECO:0000256" key="6">
    <source>
        <dbReference type="ARBA" id="ARBA00022741"/>
    </source>
</evidence>
<dbReference type="RefSeq" id="WP_229292849.1">
    <property type="nucleotide sequence ID" value="NZ_CP086654.1"/>
</dbReference>
<evidence type="ECO:0000256" key="3">
    <source>
        <dbReference type="ARBA" id="ARBA00022448"/>
    </source>
</evidence>
<dbReference type="PANTHER" id="PTHR43297">
    <property type="entry name" value="OLIGOPEPTIDE TRANSPORT ATP-BINDING PROTEIN APPD"/>
    <property type="match status" value="1"/>
</dbReference>
<evidence type="ECO:0000256" key="15">
    <source>
        <dbReference type="ARBA" id="ARBA00048610"/>
    </source>
</evidence>
<evidence type="ECO:0000256" key="13">
    <source>
        <dbReference type="ARBA" id="ARBA00039098"/>
    </source>
</evidence>
<comment type="similarity">
    <text evidence="2">Belongs to the ABC transporter superfamily.</text>
</comment>
<comment type="subcellular location">
    <subcellularLocation>
        <location evidence="1">Cell membrane</location>
        <topology evidence="1">Peripheral membrane protein</topology>
    </subcellularLocation>
</comment>
<dbReference type="InterPro" id="IPR017871">
    <property type="entry name" value="ABC_transporter-like_CS"/>
</dbReference>
<evidence type="ECO:0000256" key="10">
    <source>
        <dbReference type="ARBA" id="ARBA00023112"/>
    </source>
</evidence>
<gene>
    <name evidence="17" type="ORF">LN051_01395</name>
</gene>
<dbReference type="InterPro" id="IPR003593">
    <property type="entry name" value="AAA+_ATPase"/>
</dbReference>
<keyword evidence="5" id="KW-0533">Nickel</keyword>
<dbReference type="Pfam" id="PF00005">
    <property type="entry name" value="ABC_tran"/>
    <property type="match status" value="1"/>
</dbReference>
<dbReference type="InterPro" id="IPR003439">
    <property type="entry name" value="ABC_transporter-like_ATP-bd"/>
</dbReference>
<keyword evidence="3" id="KW-0813">Transport</keyword>
<comment type="catalytic activity">
    <reaction evidence="15">
        <text>Ni(2+)(out) + ATP + H2O = Ni(2+)(in) + ADP + phosphate + H(+)</text>
        <dbReference type="Rhea" id="RHEA:15557"/>
        <dbReference type="ChEBI" id="CHEBI:15377"/>
        <dbReference type="ChEBI" id="CHEBI:15378"/>
        <dbReference type="ChEBI" id="CHEBI:30616"/>
        <dbReference type="ChEBI" id="CHEBI:43474"/>
        <dbReference type="ChEBI" id="CHEBI:49786"/>
        <dbReference type="ChEBI" id="CHEBI:456216"/>
        <dbReference type="EC" id="7.2.2.11"/>
    </reaction>
    <physiologicalReaction direction="left-to-right" evidence="15">
        <dbReference type="Rhea" id="RHEA:15558"/>
    </physiologicalReaction>
</comment>
<keyword evidence="10" id="KW-0921">Nickel transport</keyword>
<evidence type="ECO:0000256" key="11">
    <source>
        <dbReference type="ARBA" id="ARBA00023136"/>
    </source>
</evidence>
<dbReference type="Proteomes" id="UP001197626">
    <property type="component" value="Chromosome"/>
</dbReference>
<dbReference type="PROSITE" id="PS50893">
    <property type="entry name" value="ABC_TRANSPORTER_2"/>
    <property type="match status" value="1"/>
</dbReference>
<comment type="subunit">
    <text evidence="12">The complex is composed of two ATP-binding proteins (NikD and NikE), two transmembrane proteins (NikB and NikC) and a solute-binding protein (NikA).</text>
</comment>
<protein>
    <recommendedName>
        <fullName evidence="14">Nickel import system ATP-binding protein NikD</fullName>
        <ecNumber evidence="13">7.2.2.11</ecNumber>
    </recommendedName>
</protein>
<keyword evidence="7 17" id="KW-0067">ATP-binding</keyword>
<evidence type="ECO:0000256" key="4">
    <source>
        <dbReference type="ARBA" id="ARBA00022475"/>
    </source>
</evidence>